<dbReference type="Proteomes" id="UP000724149">
    <property type="component" value="Unassembled WGS sequence"/>
</dbReference>
<sequence length="214" mass="23512">MRKEWIGLVAGLAFASLTGCSASSDTQAAGQEPSSVVFDSVSTHLDYAAITENVGPIASVSCWTEPEQIPVREILGWYLRYYAELYSDADDPFATYRRADDPDLLHIGAADFEQAAMSFFGTDSEYLRNESGGFYDEASNEYIVPETLKQASISCTVRSSELSGDLVQVQFDLTSQTLGQKSYLLSIDLQNGMRFKSCQEILESSAANEEEKGE</sequence>
<keyword evidence="3" id="KW-1185">Reference proteome</keyword>
<name>A0ABS2GNI5_9FIRM</name>
<dbReference type="PROSITE" id="PS51257">
    <property type="entry name" value="PROKAR_LIPOPROTEIN"/>
    <property type="match status" value="1"/>
</dbReference>
<organism evidence="2 3">
    <name type="scientific">Hydrogenoanaerobacterium saccharovorans</name>
    <dbReference type="NCBI Taxonomy" id="474960"/>
    <lineage>
        <taxon>Bacteria</taxon>
        <taxon>Bacillati</taxon>
        <taxon>Bacillota</taxon>
        <taxon>Clostridia</taxon>
        <taxon>Eubacteriales</taxon>
        <taxon>Oscillospiraceae</taxon>
        <taxon>Hydrogenoanaerobacterium</taxon>
    </lineage>
</organism>
<evidence type="ECO:0008006" key="4">
    <source>
        <dbReference type="Google" id="ProtNLM"/>
    </source>
</evidence>
<dbReference type="RefSeq" id="WP_204721731.1">
    <property type="nucleotide sequence ID" value="NZ_JACSNR010000010.1"/>
</dbReference>
<proteinExistence type="predicted"/>
<reference evidence="2 3" key="1">
    <citation type="journal article" date="2021" name="Sci. Rep.">
        <title>The distribution of antibiotic resistance genes in chicken gut microbiota commensals.</title>
        <authorList>
            <person name="Juricova H."/>
            <person name="Matiasovicova J."/>
            <person name="Kubasova T."/>
            <person name="Cejkova D."/>
            <person name="Rychlik I."/>
        </authorList>
    </citation>
    <scope>NUCLEOTIDE SEQUENCE [LARGE SCALE GENOMIC DNA]</scope>
    <source>
        <strain evidence="2 3">An564</strain>
    </source>
</reference>
<protein>
    <recommendedName>
        <fullName evidence="4">Lipoprotein</fullName>
    </recommendedName>
</protein>
<feature type="chain" id="PRO_5047447109" description="Lipoprotein" evidence="1">
    <location>
        <begin position="23"/>
        <end position="214"/>
    </location>
</feature>
<accession>A0ABS2GNI5</accession>
<evidence type="ECO:0000256" key="1">
    <source>
        <dbReference type="SAM" id="SignalP"/>
    </source>
</evidence>
<evidence type="ECO:0000313" key="3">
    <source>
        <dbReference type="Proteomes" id="UP000724149"/>
    </source>
</evidence>
<feature type="signal peptide" evidence="1">
    <location>
        <begin position="1"/>
        <end position="22"/>
    </location>
</feature>
<comment type="caution">
    <text evidence="2">The sequence shown here is derived from an EMBL/GenBank/DDBJ whole genome shotgun (WGS) entry which is preliminary data.</text>
</comment>
<dbReference type="EMBL" id="JACSNR010000010">
    <property type="protein sequence ID" value="MBM6924067.1"/>
    <property type="molecule type" value="Genomic_DNA"/>
</dbReference>
<gene>
    <name evidence="2" type="ORF">H9X81_10270</name>
</gene>
<keyword evidence="1" id="KW-0732">Signal</keyword>
<evidence type="ECO:0000313" key="2">
    <source>
        <dbReference type="EMBL" id="MBM6924067.1"/>
    </source>
</evidence>